<comment type="similarity">
    <text evidence="2">Belongs to the DoxX family.</text>
</comment>
<reference evidence="7 8" key="1">
    <citation type="submission" date="2020-08" db="EMBL/GenBank/DDBJ databases">
        <title>Sequencing the genomes of 1000 actinobacteria strains.</title>
        <authorList>
            <person name="Klenk H.-P."/>
        </authorList>
    </citation>
    <scope>NUCLEOTIDE SEQUENCE [LARGE SCALE GENOMIC DNA]</scope>
    <source>
        <strain evidence="7 8">DSM 102030</strain>
    </source>
</reference>
<accession>A0A7W7RK96</accession>
<keyword evidence="6" id="KW-0472">Membrane</keyword>
<evidence type="ECO:0000256" key="5">
    <source>
        <dbReference type="ARBA" id="ARBA00022989"/>
    </source>
</evidence>
<keyword evidence="4" id="KW-0812">Transmembrane</keyword>
<dbReference type="PANTHER" id="PTHR33452:SF1">
    <property type="entry name" value="INNER MEMBRANE PROTEIN YPHA-RELATED"/>
    <property type="match status" value="1"/>
</dbReference>
<dbReference type="GO" id="GO:0005886">
    <property type="term" value="C:plasma membrane"/>
    <property type="evidence" value="ECO:0007669"/>
    <property type="project" value="UniProtKB-SubCell"/>
</dbReference>
<dbReference type="EMBL" id="JACHJT010000001">
    <property type="protein sequence ID" value="MBB4933559.1"/>
    <property type="molecule type" value="Genomic_DNA"/>
</dbReference>
<dbReference type="PANTHER" id="PTHR33452">
    <property type="entry name" value="OXIDOREDUCTASE CATD-RELATED"/>
    <property type="match status" value="1"/>
</dbReference>
<dbReference type="Pfam" id="PF07681">
    <property type="entry name" value="DoxX"/>
    <property type="match status" value="1"/>
</dbReference>
<gene>
    <name evidence="7" type="ORF">F4561_004379</name>
</gene>
<sequence length="177" mass="17475">MGCLRAGDVAVLGVRTALGATIFSHGTQKLFGWFGGGGLRGTAEGFEQMGYRPGQTMALVAGLGEAAGGASLVLGLGTPAGAAAVAGTMGVASEMHSANGFFNANGGYEYPALIGVTAMSLIVSGAGRVSLDHVTGRALDRPWMRALAGVSVIPAVGAVVARKRAALAADQASAENG</sequence>
<organism evidence="7 8">
    <name type="scientific">Lipingzhangella halophila</name>
    <dbReference type="NCBI Taxonomy" id="1783352"/>
    <lineage>
        <taxon>Bacteria</taxon>
        <taxon>Bacillati</taxon>
        <taxon>Actinomycetota</taxon>
        <taxon>Actinomycetes</taxon>
        <taxon>Streptosporangiales</taxon>
        <taxon>Nocardiopsidaceae</taxon>
        <taxon>Lipingzhangella</taxon>
    </lineage>
</organism>
<dbReference type="Proteomes" id="UP000523007">
    <property type="component" value="Unassembled WGS sequence"/>
</dbReference>
<protein>
    <submittedName>
        <fullName evidence="7">Putative oxidoreductase</fullName>
    </submittedName>
</protein>
<comment type="subcellular location">
    <subcellularLocation>
        <location evidence="1">Cell membrane</location>
        <topology evidence="1">Multi-pass membrane protein</topology>
    </subcellularLocation>
</comment>
<dbReference type="AlphaFoldDB" id="A0A7W7RK96"/>
<evidence type="ECO:0000256" key="1">
    <source>
        <dbReference type="ARBA" id="ARBA00004651"/>
    </source>
</evidence>
<keyword evidence="5" id="KW-1133">Transmembrane helix</keyword>
<evidence type="ECO:0000256" key="6">
    <source>
        <dbReference type="ARBA" id="ARBA00023136"/>
    </source>
</evidence>
<name>A0A7W7RK96_9ACTN</name>
<dbReference type="InterPro" id="IPR051907">
    <property type="entry name" value="DoxX-like_oxidoreductase"/>
</dbReference>
<evidence type="ECO:0000256" key="2">
    <source>
        <dbReference type="ARBA" id="ARBA00006679"/>
    </source>
</evidence>
<keyword evidence="8" id="KW-1185">Reference proteome</keyword>
<comment type="caution">
    <text evidence="7">The sequence shown here is derived from an EMBL/GenBank/DDBJ whole genome shotgun (WGS) entry which is preliminary data.</text>
</comment>
<evidence type="ECO:0000256" key="3">
    <source>
        <dbReference type="ARBA" id="ARBA00022475"/>
    </source>
</evidence>
<dbReference type="RefSeq" id="WP_184581148.1">
    <property type="nucleotide sequence ID" value="NZ_JACHJT010000001.1"/>
</dbReference>
<evidence type="ECO:0000256" key="4">
    <source>
        <dbReference type="ARBA" id="ARBA00022692"/>
    </source>
</evidence>
<evidence type="ECO:0000313" key="7">
    <source>
        <dbReference type="EMBL" id="MBB4933559.1"/>
    </source>
</evidence>
<evidence type="ECO:0000313" key="8">
    <source>
        <dbReference type="Proteomes" id="UP000523007"/>
    </source>
</evidence>
<keyword evidence="3" id="KW-1003">Cell membrane</keyword>
<dbReference type="InterPro" id="IPR032808">
    <property type="entry name" value="DoxX"/>
</dbReference>
<proteinExistence type="inferred from homology"/>